<feature type="region of interest" description="Disordered" evidence="5">
    <location>
        <begin position="636"/>
        <end position="666"/>
    </location>
</feature>
<evidence type="ECO:0000259" key="6">
    <source>
        <dbReference type="PROSITE" id="PS51842"/>
    </source>
</evidence>
<dbReference type="GO" id="GO:0008307">
    <property type="term" value="F:structural constituent of muscle"/>
    <property type="evidence" value="ECO:0007669"/>
    <property type="project" value="InterPro"/>
</dbReference>
<dbReference type="PROSITE" id="PS51842">
    <property type="entry name" value="IF_ROD_2"/>
    <property type="match status" value="1"/>
</dbReference>
<evidence type="ECO:0000256" key="5">
    <source>
        <dbReference type="SAM" id="MobiDB-lite"/>
    </source>
</evidence>
<comment type="caution">
    <text evidence="7">The sequence shown here is derived from an EMBL/GenBank/DDBJ whole genome shotgun (WGS) entry which is preliminary data.</text>
</comment>
<keyword evidence="1 3" id="KW-0403">Intermediate filament</keyword>
<feature type="region of interest" description="Disordered" evidence="5">
    <location>
        <begin position="110"/>
        <end position="181"/>
    </location>
</feature>
<feature type="coiled-coil region" evidence="4">
    <location>
        <begin position="185"/>
        <end position="265"/>
    </location>
</feature>
<feature type="region of interest" description="Disordered" evidence="5">
    <location>
        <begin position="1786"/>
        <end position="1836"/>
    </location>
</feature>
<dbReference type="Pfam" id="PF00038">
    <property type="entry name" value="Filament"/>
    <property type="match status" value="1"/>
</dbReference>
<feature type="region of interest" description="Disordered" evidence="5">
    <location>
        <begin position="1026"/>
        <end position="1056"/>
    </location>
</feature>
<dbReference type="GO" id="GO:0017166">
    <property type="term" value="F:vinculin binding"/>
    <property type="evidence" value="ECO:0007669"/>
    <property type="project" value="TreeGrafter"/>
</dbReference>
<evidence type="ECO:0000256" key="4">
    <source>
        <dbReference type="SAM" id="Coils"/>
    </source>
</evidence>
<feature type="compositionally biased region" description="Low complexity" evidence="5">
    <location>
        <begin position="1341"/>
        <end position="1352"/>
    </location>
</feature>
<dbReference type="GO" id="GO:0005882">
    <property type="term" value="C:intermediate filament"/>
    <property type="evidence" value="ECO:0007669"/>
    <property type="project" value="UniProtKB-KW"/>
</dbReference>
<dbReference type="GO" id="GO:0005200">
    <property type="term" value="F:structural constituent of cytoskeleton"/>
    <property type="evidence" value="ECO:0007669"/>
    <property type="project" value="InterPro"/>
</dbReference>
<evidence type="ECO:0000313" key="8">
    <source>
        <dbReference type="Proteomes" id="UP000765507"/>
    </source>
</evidence>
<reference evidence="7 8" key="1">
    <citation type="journal article" date="2020" name="G3 (Bethesda)">
        <title>Draft Genome of the Common Snapping Turtle, Chelydra serpentina, a Model for Phenotypic Plasticity in Reptiles.</title>
        <authorList>
            <person name="Das D."/>
            <person name="Singh S.K."/>
            <person name="Bierstedt J."/>
            <person name="Erickson A."/>
            <person name="Galli G.L.J."/>
            <person name="Crossley D.A. 2nd"/>
            <person name="Rhen T."/>
        </authorList>
    </citation>
    <scope>NUCLEOTIDE SEQUENCE [LARGE SCALE GENOMIC DNA]</scope>
    <source>
        <strain evidence="7">KW</strain>
    </source>
</reference>
<feature type="compositionally biased region" description="Low complexity" evidence="5">
    <location>
        <begin position="1689"/>
        <end position="1703"/>
    </location>
</feature>
<dbReference type="Proteomes" id="UP000765507">
    <property type="component" value="Unassembled WGS sequence"/>
</dbReference>
<name>A0A8T1TCG4_CHESE</name>
<dbReference type="SMART" id="SM01391">
    <property type="entry name" value="Filament"/>
    <property type="match status" value="1"/>
</dbReference>
<feature type="coiled-coil region" evidence="4">
    <location>
        <begin position="360"/>
        <end position="455"/>
    </location>
</feature>
<dbReference type="GO" id="GO:0031443">
    <property type="term" value="P:fast-twitch skeletal muscle fiber contraction"/>
    <property type="evidence" value="ECO:0007669"/>
    <property type="project" value="TreeGrafter"/>
</dbReference>
<evidence type="ECO:0000313" key="7">
    <source>
        <dbReference type="EMBL" id="KAG6938769.1"/>
    </source>
</evidence>
<keyword evidence="2 4" id="KW-0175">Coiled coil</keyword>
<evidence type="ECO:0000256" key="2">
    <source>
        <dbReference type="ARBA" id="ARBA00023054"/>
    </source>
</evidence>
<dbReference type="InterPro" id="IPR018039">
    <property type="entry name" value="IF_conserved"/>
</dbReference>
<dbReference type="GO" id="GO:0042383">
    <property type="term" value="C:sarcolemma"/>
    <property type="evidence" value="ECO:0007669"/>
    <property type="project" value="TreeGrafter"/>
</dbReference>
<feature type="compositionally biased region" description="Basic and acidic residues" evidence="5">
    <location>
        <begin position="1297"/>
        <end position="1325"/>
    </location>
</feature>
<dbReference type="GO" id="GO:0060053">
    <property type="term" value="C:neurofilament cytoskeleton"/>
    <property type="evidence" value="ECO:0007669"/>
    <property type="project" value="TreeGrafter"/>
</dbReference>
<evidence type="ECO:0000256" key="3">
    <source>
        <dbReference type="RuleBase" id="RU000685"/>
    </source>
</evidence>
<dbReference type="PROSITE" id="PS00226">
    <property type="entry name" value="IF_ROD_1"/>
    <property type="match status" value="1"/>
</dbReference>
<dbReference type="PANTHER" id="PTHR47136:SF1">
    <property type="entry name" value="SYNEMIN"/>
    <property type="match status" value="1"/>
</dbReference>
<feature type="region of interest" description="Disordered" evidence="5">
    <location>
        <begin position="692"/>
        <end position="712"/>
    </location>
</feature>
<dbReference type="InterPro" id="IPR030634">
    <property type="entry name" value="SYNM"/>
</dbReference>
<dbReference type="InterPro" id="IPR039008">
    <property type="entry name" value="IF_rod_dom"/>
</dbReference>
<dbReference type="GO" id="GO:0043034">
    <property type="term" value="C:costamere"/>
    <property type="evidence" value="ECO:0007669"/>
    <property type="project" value="TreeGrafter"/>
</dbReference>
<feature type="compositionally biased region" description="Basic and acidic residues" evidence="5">
    <location>
        <begin position="1806"/>
        <end position="1815"/>
    </location>
</feature>
<dbReference type="PANTHER" id="PTHR47136">
    <property type="entry name" value="SYNEMIN"/>
    <property type="match status" value="1"/>
</dbReference>
<gene>
    <name evidence="7" type="primary">SYNM</name>
    <name evidence="7" type="ORF">G0U57_005230</name>
</gene>
<sequence length="1881" mass="210545">MEKQKKGEFFTTAQGWRGLGVLPTALHLDSHVLISQRPRCILGPFPKGSGVLPAQLLTPLYPVLKTNPNWEPWRGERMNHLSQRWPAPGWAAPAGGVVLLPLRGAGDWLPGPGAHASPSPVGEPPLSSRESGAVLGRGSSRGDELPPGARRPVTPLQGRAQPRPPGAMLRSREEEEEEWDEKTQLRELNSRLRLYVSRVRELEQENRRLAQELAGLRQQELAGLRGPQQELAELRLHVGELSRAQREAELERDGLRQELGQLELLGAEVLQLRRRLAPELAGQRQLLEQRWGECAALEELLWGLRAEHGRLLEQQRREAGEARALRRDLAALPPPLAGLSLEQLEETCERVLGQACRESLRRYQGQLRALQEREARLGRESLEQLRAEGARCRGQLAELRRQGQQLGGLGQRLEEELLALQELHGAEADEYQRIIDALEEEKQFLTMSIMDYLKDYNELMQVKAGLSLEVETYRTLLEGESSQWIITWIDQQGRKIPQGVRNTSYDSTDSYSAYREENKKKSFPIIKSADTRHKTPITNICSSALYSTQTRRGGPRTTDSGKVLRKDILSSEYHPSTTIEKDSTYERTMKDHREFKTFTPTYGLWGDTEIQRKTFPERKRTEATTTSAVSFSKELTSVQSSNKDHQVETRSGVSESTRTKPDNFAKFPSYELNSSFKQTKYEQTLDDTHAILKEKTKGDKPVKEGKNGLLEEKDKQPVNEERNIVLEKKEMDGKPTTAERSVNFGKKNEVKPEQKTHIMEEVIINDNKNIFSGVRSKEDSTAKEEKNVTWEEQTRVHKSAREGEFSLPDAKIKEDELTKRNTNVFLESRSKEAVEIPISVEMYTPDKILQNSNTEITFQGVKTSVGRETDEHTIKPVEILNVNVSEKEPNLEDEHGIRDKSSPRMGTLSTENIAETIVADILKSFVQSSGSETTPHTKVNYLEKKKHDDEKETTEITVQSQVQEEISISDEVDLGSLLNKDGKVVLEDAKGIPSKDVIEDIINVALKGRDNIGKVSVNVEIVEEPLESATDERSEFSTPFEVEEVEDTSPRMERHYGDEGEQNITATAEDVKKKKQSSEILTNVEEVTEADDSIDEHKYFVSTPDDYPLAHGKDDDSVYGQIHIEEESTIKYSWQDEFLQGTQRRKDDGMSSPEQTYQVAGEEASAYVLNEEHPKGEASHAESIVIEREIKIPHEFQASIKGLLLKETKDPKQQLKEALEQLEGSLPESVKEELAALTKENHADSSSLAVDIKKVEQTKEDGLVTIVAEVNLSQTLDTDQFDISQLGGVITSEIEKVSLKSPKQEGFDERNDPELERRTDGKSSIETDISPSSNKSTPWASQGVYSSSSVRSNDGMEYHSTEQVIREGPVSEAVEFGNAEDVSQSQVLTDINKSIRHIKIGPTEIRRTEQVIYEGPISETLEIGGRGDLVPTEGSLDIGRSVKLFKMGPKEIQTTEEIIYKGPVTKTVEVDEPENLAQPQFSTDINRSMRHITLGSQQITEDIIFKGPISDSLELSSSGDLSQTEGSMDTNRSVRHIRLSPKEIHTEQVIFEGPISRNVELSGTGDLSQTGSSIRHIKVGQKEIHSAEKIIYEGPLSETAELGSTGDSSHMEQRSDTNASIRHIKLGPKEFMTTEQIIYKGPISEHLEFSESGDNFHSEGSIKHITLGQKEIKTTEQVIYQGSISESPEISSAGGSLSESEGNSDINRSIRLITLSPTETHTEQIIFKGPISETMGDHFQTEGSSESSRSIRHIKLGPQETAFTFQMDVTNVAGVPVVEGRTQAATVTVSNRKEPDARQSQVVVESDQKDTDGESTKASSVFPEASQAHGEQVTEKSVFEKSVQLQRLVDQRSVISDEKKIALVYLDKEEEGEEDNNGDWF</sequence>
<feature type="domain" description="IF rod" evidence="6">
    <location>
        <begin position="181"/>
        <end position="484"/>
    </location>
</feature>
<dbReference type="GO" id="GO:0045104">
    <property type="term" value="P:intermediate filament cytoskeleton organization"/>
    <property type="evidence" value="ECO:0007669"/>
    <property type="project" value="InterPro"/>
</dbReference>
<protein>
    <submittedName>
        <fullName evidence="7">Synemin</fullName>
    </submittedName>
</protein>
<evidence type="ECO:0000256" key="1">
    <source>
        <dbReference type="ARBA" id="ARBA00022754"/>
    </source>
</evidence>
<comment type="similarity">
    <text evidence="3">Belongs to the intermediate filament family.</text>
</comment>
<dbReference type="SUPFAM" id="SSF64593">
    <property type="entry name" value="Intermediate filament protein, coiled coil region"/>
    <property type="match status" value="2"/>
</dbReference>
<feature type="coiled-coil region" evidence="4">
    <location>
        <begin position="1205"/>
        <end position="1232"/>
    </location>
</feature>
<feature type="region of interest" description="Disordered" evidence="5">
    <location>
        <begin position="1297"/>
        <end position="1361"/>
    </location>
</feature>
<proteinExistence type="inferred from homology"/>
<feature type="region of interest" description="Disordered" evidence="5">
    <location>
        <begin position="1684"/>
        <end position="1703"/>
    </location>
</feature>
<accession>A0A8T1TCG4</accession>
<feature type="compositionally biased region" description="Polar residues" evidence="5">
    <location>
        <begin position="1326"/>
        <end position="1340"/>
    </location>
</feature>
<keyword evidence="8" id="KW-1185">Reference proteome</keyword>
<dbReference type="GO" id="GO:0019215">
    <property type="term" value="F:intermediate filament binding"/>
    <property type="evidence" value="ECO:0007669"/>
    <property type="project" value="TreeGrafter"/>
</dbReference>
<dbReference type="OrthoDB" id="9949055at2759"/>
<dbReference type="EMBL" id="JAHGAV010000016">
    <property type="protein sequence ID" value="KAG6938769.1"/>
    <property type="molecule type" value="Genomic_DNA"/>
</dbReference>
<dbReference type="Gene3D" id="1.20.5.170">
    <property type="match status" value="1"/>
</dbReference>
<organism evidence="7 8">
    <name type="scientific">Chelydra serpentina</name>
    <name type="common">Snapping turtle</name>
    <name type="synonym">Testudo serpentina</name>
    <dbReference type="NCBI Taxonomy" id="8475"/>
    <lineage>
        <taxon>Eukaryota</taxon>
        <taxon>Metazoa</taxon>
        <taxon>Chordata</taxon>
        <taxon>Craniata</taxon>
        <taxon>Vertebrata</taxon>
        <taxon>Euteleostomi</taxon>
        <taxon>Archelosauria</taxon>
        <taxon>Testudinata</taxon>
        <taxon>Testudines</taxon>
        <taxon>Cryptodira</taxon>
        <taxon>Durocryptodira</taxon>
        <taxon>Americhelydia</taxon>
        <taxon>Chelydroidea</taxon>
        <taxon>Chelydridae</taxon>
        <taxon>Chelydra</taxon>
    </lineage>
</organism>